<reference evidence="1" key="1">
    <citation type="journal article" date="2015" name="Proc. Natl. Acad. Sci. U.S.A.">
        <title>Networks of energetic and metabolic interactions define dynamics in microbial communities.</title>
        <authorList>
            <person name="Embree M."/>
            <person name="Liu J.K."/>
            <person name="Al-Bassam M.M."/>
            <person name="Zengler K."/>
        </authorList>
    </citation>
    <scope>NUCLEOTIDE SEQUENCE</scope>
</reference>
<comment type="caution">
    <text evidence="1">The sequence shown here is derived from an EMBL/GenBank/DDBJ whole genome shotgun (WGS) entry which is preliminary data.</text>
</comment>
<evidence type="ECO:0000313" key="1">
    <source>
        <dbReference type="EMBL" id="KUG17094.1"/>
    </source>
</evidence>
<proteinExistence type="predicted"/>
<sequence length="64" mass="7201">MEDMLLKESMFSARLIDNNNSSVFDIETSGDSIDIYPVEQADIGSYIKFYEFLVENVDSQAVVG</sequence>
<name>A0A0W8F874_9ZZZZ</name>
<organism evidence="1">
    <name type="scientific">hydrocarbon metagenome</name>
    <dbReference type="NCBI Taxonomy" id="938273"/>
    <lineage>
        <taxon>unclassified sequences</taxon>
        <taxon>metagenomes</taxon>
        <taxon>ecological metagenomes</taxon>
    </lineage>
</organism>
<dbReference type="AlphaFoldDB" id="A0A0W8F874"/>
<gene>
    <name evidence="1" type="ORF">ASZ90_013238</name>
</gene>
<dbReference type="EMBL" id="LNQE01001464">
    <property type="protein sequence ID" value="KUG17094.1"/>
    <property type="molecule type" value="Genomic_DNA"/>
</dbReference>
<accession>A0A0W8F874</accession>
<protein>
    <submittedName>
        <fullName evidence="1">Uncharacterized protein</fullName>
    </submittedName>
</protein>